<dbReference type="PANTHER" id="PTHR24100">
    <property type="entry name" value="BUTYROPHILIN"/>
    <property type="match status" value="1"/>
</dbReference>
<dbReference type="RefSeq" id="XP_040588459.1">
    <property type="nucleotide sequence ID" value="XM_040732525.1"/>
</dbReference>
<dbReference type="PROSITE" id="PS50835">
    <property type="entry name" value="IG_LIKE"/>
    <property type="match status" value="6"/>
</dbReference>
<dbReference type="InterPro" id="IPR013106">
    <property type="entry name" value="Ig_V-set"/>
</dbReference>
<dbReference type="InterPro" id="IPR050504">
    <property type="entry name" value="IgSF_BTN/MOG"/>
</dbReference>
<keyword evidence="3" id="KW-0812">Transmembrane</keyword>
<evidence type="ECO:0000259" key="11">
    <source>
        <dbReference type="PROSITE" id="PS50835"/>
    </source>
</evidence>
<dbReference type="InterPro" id="IPR003877">
    <property type="entry name" value="SPRY_dom"/>
</dbReference>
<organism evidence="12 13">
    <name type="scientific">Mesocricetus auratus</name>
    <name type="common">Golden hamster</name>
    <dbReference type="NCBI Taxonomy" id="10036"/>
    <lineage>
        <taxon>Eukaryota</taxon>
        <taxon>Metazoa</taxon>
        <taxon>Chordata</taxon>
        <taxon>Craniata</taxon>
        <taxon>Vertebrata</taxon>
        <taxon>Euteleostomi</taxon>
        <taxon>Mammalia</taxon>
        <taxon>Eutheria</taxon>
        <taxon>Euarchontoglires</taxon>
        <taxon>Glires</taxon>
        <taxon>Rodentia</taxon>
        <taxon>Myomorpha</taxon>
        <taxon>Muroidea</taxon>
        <taxon>Cricetidae</taxon>
        <taxon>Cricetinae</taxon>
        <taxon>Mesocricetus</taxon>
    </lineage>
</organism>
<dbReference type="InterPro" id="IPR003879">
    <property type="entry name" value="Butyrophylin_SPRY"/>
</dbReference>
<dbReference type="InterPro" id="IPR053896">
    <property type="entry name" value="BTN3A2-like_Ig-C"/>
</dbReference>
<evidence type="ECO:0000256" key="7">
    <source>
        <dbReference type="ARBA" id="ARBA00023319"/>
    </source>
</evidence>
<comment type="subcellular location">
    <subcellularLocation>
        <location evidence="1">Membrane</location>
        <topology evidence="1">Single-pass type I membrane protein</topology>
    </subcellularLocation>
</comment>
<evidence type="ECO:0000256" key="2">
    <source>
        <dbReference type="ARBA" id="ARBA00007591"/>
    </source>
</evidence>
<dbReference type="PROSITE" id="PS00290">
    <property type="entry name" value="IG_MHC"/>
    <property type="match status" value="1"/>
</dbReference>
<dbReference type="Proteomes" id="UP000886700">
    <property type="component" value="Unplaced"/>
</dbReference>
<keyword evidence="12" id="KW-1185">Reference proteome</keyword>
<feature type="domain" description="Ig-like" evidence="11">
    <location>
        <begin position="149"/>
        <end position="235"/>
    </location>
</feature>
<feature type="domain" description="Ig-like" evidence="11">
    <location>
        <begin position="237"/>
        <end position="342"/>
    </location>
</feature>
<feature type="region of interest" description="Disordered" evidence="8">
    <location>
        <begin position="484"/>
        <end position="503"/>
    </location>
</feature>
<dbReference type="CDD" id="cd05713">
    <property type="entry name" value="IgV_MOG_like"/>
    <property type="match status" value="2"/>
</dbReference>
<dbReference type="Pfam" id="PF07686">
    <property type="entry name" value="V-set"/>
    <property type="match status" value="3"/>
</dbReference>
<sequence>MVNGPGYSLSGVAASLLFILLTMKHPDDFRVVGPALPILAKVGEDALLTCRLLPQRAAAHMEVRWYRSDPDSPVLVHREGAEVAGLQAEGYRGRVEQTEDSAADEGSVALKIRQIQPGDDGQYWCRFQEGDYWREASVRLQVTALGSSPNIHVEGPGEGEVQLVCTSQGWFPEPEVFWEGSWGEKLSSFSENHVLGEDGLFYVEDTLVVRNDTSETISCSIYNRGLKEAKEATIALPEKLQTELATSRVIGPSRPILVRLGENIELTCHLSPQADAQSMEVRWVRSHYYSTVHVYVDGARSAGEQMAEYRGRTVVMSDTIHQGRLTLRIQDARTSDDGQYRCLFGKDGVYQEALVDVQVMAVGSTPRITREVLKNGGAQLRCVSEGWFPRPHVQWRDMAGRAAPSLSETFHQGSQGLFQVETLLLVTNSSLVNVTCSVSLPGGEEKVAHLPLSDSRIALLWMALPVLLLPLAMAFDLIKEKHSSKDQKHHNNQQNLKNDENQASLWSNPALAKRWRHLLLSKKGRDPFLRLAVQMVARARLQIAEDPRSSQEPTAQSQRWPCPCPVEMKGCPTSPPAGCLLPLLLLASTGASGEVSSFSVRGPDDPIRVLLGTDVTLPCQLSPAQSASHMHIRWYRAQLTPAVLVFHDGQEQVQMPEYQGRTRLVRDAIDTGSVALQIRQVQASDDGLYHCQVTHGATSQEVTIELRVTGLGSAPLVRMTGPENNGIRVSCSSSGWFPKPRVRWRDGAGEALPSSSEAQTQDGDGLFHVEASLLVTDRTAGKVACSIQNPLHDQEEVRAIMLPEPFFPRTSPWKVALFCLLPVLLVLFAGTSLAAWKQHQAKKQEKKEKSEAEQETQQMRKEKETALKKRDDLQAELDRRKALYKEDWKKALLYPDWRKELFQLAPVRINHEMPHQDKSSPEAEESSREETAQPLLSHPRDDHNIITLYQEGFMLGRYYWEVCVGDTEEWTLGVYELSNQDAPSREPLRKFRVLEKKGDEYRALTFCSQTVSLEEPLLLGTRPWKIAIFLDQEDNDLSFYNMTDETHIFSFTQARFLGSLYPYFTHNPADLSPSHSPK</sequence>
<dbReference type="PRINTS" id="PR01407">
    <property type="entry name" value="BUTYPHLNCDUF"/>
</dbReference>
<dbReference type="InterPro" id="IPR003599">
    <property type="entry name" value="Ig_sub"/>
</dbReference>
<dbReference type="SUPFAM" id="SSF49899">
    <property type="entry name" value="Concanavalin A-like lectins/glucanases"/>
    <property type="match status" value="1"/>
</dbReference>
<evidence type="ECO:0000256" key="5">
    <source>
        <dbReference type="ARBA" id="ARBA00022989"/>
    </source>
</evidence>
<dbReference type="PANTHER" id="PTHR24100:SF134">
    <property type="entry name" value="BUTYROPHILIN-LIKE PROTEIN 1"/>
    <property type="match status" value="1"/>
</dbReference>
<evidence type="ECO:0000256" key="4">
    <source>
        <dbReference type="ARBA" id="ARBA00022729"/>
    </source>
</evidence>
<dbReference type="Pfam" id="PF22705">
    <property type="entry name" value="C2-set_3"/>
    <property type="match status" value="3"/>
</dbReference>
<comment type="similarity">
    <text evidence="2">Belongs to the immunoglobulin superfamily. BTN/MOG family.</text>
</comment>
<evidence type="ECO:0000256" key="6">
    <source>
        <dbReference type="ARBA" id="ARBA00023136"/>
    </source>
</evidence>
<dbReference type="SMART" id="SM00408">
    <property type="entry name" value="IGc2"/>
    <property type="match status" value="3"/>
</dbReference>
<dbReference type="Gene3D" id="2.60.40.10">
    <property type="entry name" value="Immunoglobulins"/>
    <property type="match status" value="6"/>
</dbReference>
<evidence type="ECO:0000313" key="13">
    <source>
        <dbReference type="RefSeq" id="XP_040588459.1"/>
    </source>
</evidence>
<dbReference type="InterPro" id="IPR013320">
    <property type="entry name" value="ConA-like_dom_sf"/>
</dbReference>
<feature type="region of interest" description="Disordered" evidence="8">
    <location>
        <begin position="843"/>
        <end position="869"/>
    </location>
</feature>
<gene>
    <name evidence="13" type="primary">Btnl2</name>
</gene>
<feature type="domain" description="Ig-like" evidence="11">
    <location>
        <begin position="715"/>
        <end position="798"/>
    </location>
</feature>
<dbReference type="SMART" id="SM00406">
    <property type="entry name" value="IGv"/>
    <property type="match status" value="3"/>
</dbReference>
<dbReference type="SUPFAM" id="SSF48726">
    <property type="entry name" value="Immunoglobulin"/>
    <property type="match status" value="6"/>
</dbReference>
<dbReference type="InterPro" id="IPR036179">
    <property type="entry name" value="Ig-like_dom_sf"/>
</dbReference>
<feature type="domain" description="B30.2/SPRY" evidence="10">
    <location>
        <begin position="887"/>
        <end position="1078"/>
    </location>
</feature>
<feature type="chain" id="PRO_5046332651" evidence="9">
    <location>
        <begin position="27"/>
        <end position="1078"/>
    </location>
</feature>
<dbReference type="SMART" id="SM00449">
    <property type="entry name" value="SPRY"/>
    <property type="match status" value="1"/>
</dbReference>
<evidence type="ECO:0000259" key="10">
    <source>
        <dbReference type="PROSITE" id="PS50188"/>
    </source>
</evidence>
<evidence type="ECO:0000313" key="12">
    <source>
        <dbReference type="Proteomes" id="UP000886700"/>
    </source>
</evidence>
<feature type="domain" description="Ig-like" evidence="11">
    <location>
        <begin position="26"/>
        <end position="141"/>
    </location>
</feature>
<dbReference type="InterPro" id="IPR003598">
    <property type="entry name" value="Ig_sub2"/>
</dbReference>
<keyword evidence="4 9" id="KW-0732">Signal</keyword>
<keyword evidence="7" id="KW-0393">Immunoglobulin domain</keyword>
<dbReference type="InterPro" id="IPR003006">
    <property type="entry name" value="Ig/MHC_CS"/>
</dbReference>
<keyword evidence="5" id="KW-1133">Transmembrane helix</keyword>
<feature type="domain" description="Ig-like" evidence="11">
    <location>
        <begin position="582"/>
        <end position="703"/>
    </location>
</feature>
<dbReference type="InterPro" id="IPR043136">
    <property type="entry name" value="B30.2/SPRY_sf"/>
</dbReference>
<evidence type="ECO:0000256" key="1">
    <source>
        <dbReference type="ARBA" id="ARBA00004479"/>
    </source>
</evidence>
<accession>A0ABM2WBZ9</accession>
<dbReference type="InterPro" id="IPR001870">
    <property type="entry name" value="B30.2/SPRY"/>
</dbReference>
<dbReference type="SMART" id="SM00409">
    <property type="entry name" value="IG"/>
    <property type="match status" value="3"/>
</dbReference>
<feature type="signal peptide" evidence="9">
    <location>
        <begin position="1"/>
        <end position="26"/>
    </location>
</feature>
<protein>
    <submittedName>
        <fullName evidence="13">Butyrophilin-like protein 2</fullName>
    </submittedName>
</protein>
<feature type="region of interest" description="Disordered" evidence="8">
    <location>
        <begin position="911"/>
        <end position="938"/>
    </location>
</feature>
<keyword evidence="6" id="KW-0472">Membrane</keyword>
<feature type="compositionally biased region" description="Basic and acidic residues" evidence="8">
    <location>
        <begin position="911"/>
        <end position="931"/>
    </location>
</feature>
<evidence type="ECO:0000256" key="3">
    <source>
        <dbReference type="ARBA" id="ARBA00022692"/>
    </source>
</evidence>
<evidence type="ECO:0000256" key="8">
    <source>
        <dbReference type="SAM" id="MobiDB-lite"/>
    </source>
</evidence>
<dbReference type="Gene3D" id="2.60.120.920">
    <property type="match status" value="1"/>
</dbReference>
<dbReference type="PROSITE" id="PS50188">
    <property type="entry name" value="B302_SPRY"/>
    <property type="match status" value="1"/>
</dbReference>
<dbReference type="Pfam" id="PF00622">
    <property type="entry name" value="SPRY"/>
    <property type="match status" value="1"/>
</dbReference>
<evidence type="ECO:0000256" key="9">
    <source>
        <dbReference type="SAM" id="SignalP"/>
    </source>
</evidence>
<name>A0ABM2WBZ9_MESAU</name>
<dbReference type="GeneID" id="101843999"/>
<feature type="domain" description="Ig-like" evidence="11">
    <location>
        <begin position="366"/>
        <end position="453"/>
    </location>
</feature>
<dbReference type="InterPro" id="IPR013783">
    <property type="entry name" value="Ig-like_fold"/>
</dbReference>
<proteinExistence type="inferred from homology"/>
<reference evidence="13" key="1">
    <citation type="submission" date="2025-08" db="UniProtKB">
        <authorList>
            <consortium name="RefSeq"/>
        </authorList>
    </citation>
    <scope>IDENTIFICATION</scope>
    <source>
        <tissue evidence="13">Liver</tissue>
    </source>
</reference>
<dbReference type="InterPro" id="IPR007110">
    <property type="entry name" value="Ig-like_dom"/>
</dbReference>